<keyword evidence="3" id="KW-1185">Reference proteome</keyword>
<protein>
    <submittedName>
        <fullName evidence="2">Aspartate/glutamate racemase family protein</fullName>
    </submittedName>
</protein>
<dbReference type="PANTHER" id="PTHR21198">
    <property type="entry name" value="GLUTAMATE RACEMASE"/>
    <property type="match status" value="1"/>
</dbReference>
<reference evidence="2 3" key="1">
    <citation type="submission" date="2020-08" db="EMBL/GenBank/DDBJ databases">
        <title>Dyella sp. G9 isolated from forest soil.</title>
        <authorList>
            <person name="Fu J."/>
            <person name="Qiu L."/>
        </authorList>
    </citation>
    <scope>NUCLEOTIDE SEQUENCE [LARGE SCALE GENOMIC DNA]</scope>
    <source>
        <strain evidence="2 3">G9</strain>
    </source>
</reference>
<proteinExistence type="predicted"/>
<dbReference type="Gene3D" id="3.40.50.1860">
    <property type="match status" value="2"/>
</dbReference>
<accession>A0A7G8Q1Q9</accession>
<dbReference type="KEGG" id="dtl:H8F01_16740"/>
<dbReference type="InterPro" id="IPR015942">
    <property type="entry name" value="Asp/Glu/hydantoin_racemase"/>
</dbReference>
<dbReference type="Pfam" id="PF01177">
    <property type="entry name" value="Asp_Glu_race"/>
    <property type="match status" value="1"/>
</dbReference>
<dbReference type="GO" id="GO:0047661">
    <property type="term" value="F:amino-acid racemase activity"/>
    <property type="evidence" value="ECO:0007669"/>
    <property type="project" value="InterPro"/>
</dbReference>
<dbReference type="InterPro" id="IPR001920">
    <property type="entry name" value="Asp/Glu_race"/>
</dbReference>
<sequence>MELSRYFQAYVTRLQALQVDGIAMGSNTLCAVARDHGWPASAVPIIDMIAPTARAVAATGKTNIGVLATSATVRSGVYGAAVRRAVPGARVHEVAASELVDYVEKGIVDGVAITETLRKARSGFPAPIDLLVLGCTHFPWLQRAIEDQFGPGVELLDPAHAVAHEVALRRKVPHRDEANEAGVTRFLTTGDARAFEQNLTLLMGPLREGDEVVQVAPVNL</sequence>
<gene>
    <name evidence="2" type="ORF">H8F01_16740</name>
</gene>
<dbReference type="AlphaFoldDB" id="A0A7G8Q1Q9"/>
<keyword evidence="1" id="KW-0413">Isomerase</keyword>
<name>A0A7G8Q1Q9_9GAMM</name>
<dbReference type="EMBL" id="CP060412">
    <property type="protein sequence ID" value="QNK00717.1"/>
    <property type="molecule type" value="Genomic_DNA"/>
</dbReference>
<evidence type="ECO:0000313" key="2">
    <source>
        <dbReference type="EMBL" id="QNK00717.1"/>
    </source>
</evidence>
<organism evidence="2 3">
    <name type="scientific">Dyella telluris</name>
    <dbReference type="NCBI Taxonomy" id="2763498"/>
    <lineage>
        <taxon>Bacteria</taxon>
        <taxon>Pseudomonadati</taxon>
        <taxon>Pseudomonadota</taxon>
        <taxon>Gammaproteobacteria</taxon>
        <taxon>Lysobacterales</taxon>
        <taxon>Rhodanobacteraceae</taxon>
        <taxon>Dyella</taxon>
    </lineage>
</organism>
<dbReference type="RefSeq" id="WP_187056189.1">
    <property type="nucleotide sequence ID" value="NZ_CP060412.1"/>
</dbReference>
<dbReference type="Proteomes" id="UP000515873">
    <property type="component" value="Chromosome"/>
</dbReference>
<evidence type="ECO:0000256" key="1">
    <source>
        <dbReference type="ARBA" id="ARBA00023235"/>
    </source>
</evidence>
<dbReference type="PROSITE" id="PS00924">
    <property type="entry name" value="ASP_GLU_RACEMASE_2"/>
    <property type="match status" value="1"/>
</dbReference>
<dbReference type="SUPFAM" id="SSF53681">
    <property type="entry name" value="Aspartate/glutamate racemase"/>
    <property type="match status" value="1"/>
</dbReference>
<evidence type="ECO:0000313" key="3">
    <source>
        <dbReference type="Proteomes" id="UP000515873"/>
    </source>
</evidence>
<dbReference type="PANTHER" id="PTHR21198:SF3">
    <property type="entry name" value="GLUTAMATE RACEMASE"/>
    <property type="match status" value="1"/>
</dbReference>
<dbReference type="InterPro" id="IPR033134">
    <property type="entry name" value="Asp/Glu_racemase_AS_2"/>
</dbReference>